<reference evidence="2" key="2">
    <citation type="submission" date="2021-11" db="EMBL/GenBank/DDBJ databases">
        <title>Genome sequence of Xylella taiwanensis PLS432.</title>
        <authorList>
            <person name="Weng L.-W."/>
            <person name="Su C.-C."/>
            <person name="Tsai C.-W."/>
            <person name="Kuo C.-H."/>
        </authorList>
    </citation>
    <scope>NUCLEOTIDE SEQUENCE</scope>
    <source>
        <strain evidence="2">PLS432</strain>
    </source>
</reference>
<keyword evidence="4" id="KW-1185">Reference proteome</keyword>
<protein>
    <submittedName>
        <fullName evidence="1">Uncharacterized protein</fullName>
    </submittedName>
</protein>
<evidence type="ECO:0000313" key="4">
    <source>
        <dbReference type="Proteomes" id="UP001430701"/>
    </source>
</evidence>
<proteinExistence type="predicted"/>
<dbReference type="AlphaFoldDB" id="Z9JL49"/>
<sequence length="90" mass="9667">MAILVSIANDTLAAAENANLPSDIDLGQCVFRHSVATPCDPRRPLRTCSEYALDCPNEWKVDLSYSGRIDGVVTVIGDSELGKTLEQDGS</sequence>
<dbReference type="PATRIC" id="fig|1444770.3.peg.738"/>
<evidence type="ECO:0000313" key="3">
    <source>
        <dbReference type="Proteomes" id="UP000020406"/>
    </source>
</evidence>
<reference evidence="1 3" key="1">
    <citation type="journal article" date="2014" name="Genome Announc.">
        <title>Draft Genome Sequence of Xylella fastidiosa Pear Leaf Scorch Strain in Taiwan.</title>
        <authorList>
            <person name="Su C.C."/>
            <person name="Deng W.L."/>
            <person name="Jan F.J."/>
            <person name="Chang C.J."/>
            <person name="Huang H."/>
            <person name="Chen J."/>
        </authorList>
    </citation>
    <scope>NUCLEOTIDE SEQUENCE [LARGE SCALE GENOMIC DNA]</scope>
    <source>
        <strain evidence="1 3">PLS229</strain>
    </source>
</reference>
<comment type="caution">
    <text evidence="1">The sequence shown here is derived from an EMBL/GenBank/DDBJ whole genome shotgun (WGS) entry which is preliminary data.</text>
</comment>
<evidence type="ECO:0000313" key="2">
    <source>
        <dbReference type="EMBL" id="MCD8472562.1"/>
    </source>
</evidence>
<organism evidence="1 3">
    <name type="scientific">Xylella taiwanensis</name>
    <dbReference type="NCBI Taxonomy" id="1444770"/>
    <lineage>
        <taxon>Bacteria</taxon>
        <taxon>Pseudomonadati</taxon>
        <taxon>Pseudomonadota</taxon>
        <taxon>Gammaproteobacteria</taxon>
        <taxon>Lysobacterales</taxon>
        <taxon>Lysobacteraceae</taxon>
        <taxon>Xylella</taxon>
    </lineage>
</organism>
<evidence type="ECO:0000313" key="1">
    <source>
        <dbReference type="EMBL" id="EWS78919.1"/>
    </source>
</evidence>
<dbReference type="GeneID" id="68901588"/>
<dbReference type="KEGG" id="xtw:AB672_09800"/>
<name>Z9JL49_9GAMM</name>
<dbReference type="Proteomes" id="UP000020406">
    <property type="component" value="Unassembled WGS sequence"/>
</dbReference>
<dbReference type="Proteomes" id="UP001430701">
    <property type="component" value="Unassembled WGS sequence"/>
</dbReference>
<accession>Z9JL49</accession>
<dbReference type="EMBL" id="JAJPPU010000001">
    <property type="protein sequence ID" value="MCD8472562.1"/>
    <property type="molecule type" value="Genomic_DNA"/>
</dbReference>
<dbReference type="RefSeq" id="WP_038270501.1">
    <property type="nucleotide sequence ID" value="NZ_CP053627.1"/>
</dbReference>
<dbReference type="EMBL" id="JDSQ01000004">
    <property type="protein sequence ID" value="EWS78919.1"/>
    <property type="molecule type" value="Genomic_DNA"/>
</dbReference>
<gene>
    <name evidence="1" type="ORF">AF72_03025</name>
    <name evidence="2" type="ORF">LPH55_03505</name>
</gene>